<dbReference type="STRING" id="230819.A0A5C3L7N2"/>
<proteinExistence type="predicted"/>
<evidence type="ECO:0008006" key="3">
    <source>
        <dbReference type="Google" id="ProtNLM"/>
    </source>
</evidence>
<dbReference type="SUPFAM" id="SSF51197">
    <property type="entry name" value="Clavaminate synthase-like"/>
    <property type="match status" value="1"/>
</dbReference>
<gene>
    <name evidence="1" type="ORF">FA15DRAFT_665122</name>
</gene>
<organism evidence="1 2">
    <name type="scientific">Coprinopsis marcescibilis</name>
    <name type="common">Agaric fungus</name>
    <name type="synonym">Psathyrella marcescibilis</name>
    <dbReference type="NCBI Taxonomy" id="230819"/>
    <lineage>
        <taxon>Eukaryota</taxon>
        <taxon>Fungi</taxon>
        <taxon>Dikarya</taxon>
        <taxon>Basidiomycota</taxon>
        <taxon>Agaricomycotina</taxon>
        <taxon>Agaricomycetes</taxon>
        <taxon>Agaricomycetidae</taxon>
        <taxon>Agaricales</taxon>
        <taxon>Agaricineae</taxon>
        <taxon>Psathyrellaceae</taxon>
        <taxon>Coprinopsis</taxon>
    </lineage>
</organism>
<dbReference type="AlphaFoldDB" id="A0A5C3L7N2"/>
<reference evidence="1 2" key="1">
    <citation type="journal article" date="2019" name="Nat. Ecol. Evol.">
        <title>Megaphylogeny resolves global patterns of mushroom evolution.</title>
        <authorList>
            <person name="Varga T."/>
            <person name="Krizsan K."/>
            <person name="Foldi C."/>
            <person name="Dima B."/>
            <person name="Sanchez-Garcia M."/>
            <person name="Sanchez-Ramirez S."/>
            <person name="Szollosi G.J."/>
            <person name="Szarkandi J.G."/>
            <person name="Papp V."/>
            <person name="Albert L."/>
            <person name="Andreopoulos W."/>
            <person name="Angelini C."/>
            <person name="Antonin V."/>
            <person name="Barry K.W."/>
            <person name="Bougher N.L."/>
            <person name="Buchanan P."/>
            <person name="Buyck B."/>
            <person name="Bense V."/>
            <person name="Catcheside P."/>
            <person name="Chovatia M."/>
            <person name="Cooper J."/>
            <person name="Damon W."/>
            <person name="Desjardin D."/>
            <person name="Finy P."/>
            <person name="Geml J."/>
            <person name="Haridas S."/>
            <person name="Hughes K."/>
            <person name="Justo A."/>
            <person name="Karasinski D."/>
            <person name="Kautmanova I."/>
            <person name="Kiss B."/>
            <person name="Kocsube S."/>
            <person name="Kotiranta H."/>
            <person name="LaButti K.M."/>
            <person name="Lechner B.E."/>
            <person name="Liimatainen K."/>
            <person name="Lipzen A."/>
            <person name="Lukacs Z."/>
            <person name="Mihaltcheva S."/>
            <person name="Morgado L.N."/>
            <person name="Niskanen T."/>
            <person name="Noordeloos M.E."/>
            <person name="Ohm R.A."/>
            <person name="Ortiz-Santana B."/>
            <person name="Ovrebo C."/>
            <person name="Racz N."/>
            <person name="Riley R."/>
            <person name="Savchenko A."/>
            <person name="Shiryaev A."/>
            <person name="Soop K."/>
            <person name="Spirin V."/>
            <person name="Szebenyi C."/>
            <person name="Tomsovsky M."/>
            <person name="Tulloss R.E."/>
            <person name="Uehling J."/>
            <person name="Grigoriev I.V."/>
            <person name="Vagvolgyi C."/>
            <person name="Papp T."/>
            <person name="Martin F.M."/>
            <person name="Miettinen O."/>
            <person name="Hibbett D.S."/>
            <person name="Nagy L.G."/>
        </authorList>
    </citation>
    <scope>NUCLEOTIDE SEQUENCE [LARGE SCALE GENOMIC DNA]</scope>
    <source>
        <strain evidence="1 2">CBS 121175</strain>
    </source>
</reference>
<evidence type="ECO:0000313" key="2">
    <source>
        <dbReference type="Proteomes" id="UP000307440"/>
    </source>
</evidence>
<protein>
    <recommendedName>
        <fullName evidence="3">JmjC domain-containing protein</fullName>
    </recommendedName>
</protein>
<keyword evidence="2" id="KW-1185">Reference proteome</keyword>
<accession>A0A5C3L7N2</accession>
<dbReference type="EMBL" id="ML210154">
    <property type="protein sequence ID" value="TFK28672.1"/>
    <property type="molecule type" value="Genomic_DNA"/>
</dbReference>
<sequence length="456" mass="51502">MSIVEFAPDVEFKLRTFKHDTQRYNYSIISAHRPPSTKEGIAGDIFKDSSAGHVYIRTLEGWGDPVPKSGEGSFHPVLNKSRVLWDGEWRAISHPPYRDYRRGEKAATKQAVNSLAPGVINEWVIPLVRKWSSGKASFIPSELSSGRLILEAVSKKQGAIFIGPNRTEVSKCVTFYPVERSGERPDVDLLVRDVQKNRKTKFFDSLSNMKISKVDFATFIRQRNYFTRDKPFPELSYLITILDIFATHQDGVKSAGYKLPFEDDENTEITPLSSTWTLPGAITHPHMDGYGDRAFMVHYEGVKIWLIWPATVKNLSTMEKALCAAAKTDLTTDLIEKLEGLEVMVLGEGDEEVAFSHKANMIHACLSVTECAHLGVYIRHIPFFQEAVEVLGWAVQWVRKASSGTAPVDEIRREVVRIKNAVSDWENLAKRAGDYTANLEILRRCDELKNELAQIK</sequence>
<evidence type="ECO:0000313" key="1">
    <source>
        <dbReference type="EMBL" id="TFK28672.1"/>
    </source>
</evidence>
<dbReference type="OrthoDB" id="3065857at2759"/>
<name>A0A5C3L7N2_COPMA</name>
<dbReference type="Proteomes" id="UP000307440">
    <property type="component" value="Unassembled WGS sequence"/>
</dbReference>